<keyword evidence="5 11" id="KW-1133">Transmembrane helix</keyword>
<keyword evidence="2 11" id="KW-0138">CF(0)</keyword>
<evidence type="ECO:0000256" key="14">
    <source>
        <dbReference type="SAM" id="SignalP"/>
    </source>
</evidence>
<feature type="transmembrane region" description="Helical" evidence="11">
    <location>
        <begin position="39"/>
        <end position="56"/>
    </location>
</feature>
<keyword evidence="13" id="KW-0175">Coiled coil</keyword>
<dbReference type="GO" id="GO:0045259">
    <property type="term" value="C:proton-transporting ATP synthase complex"/>
    <property type="evidence" value="ECO:0007669"/>
    <property type="project" value="UniProtKB-KW"/>
</dbReference>
<evidence type="ECO:0000256" key="9">
    <source>
        <dbReference type="ARBA" id="ARBA00025198"/>
    </source>
</evidence>
<dbReference type="GO" id="GO:0012505">
    <property type="term" value="C:endomembrane system"/>
    <property type="evidence" value="ECO:0007669"/>
    <property type="project" value="UniProtKB-SubCell"/>
</dbReference>
<keyword evidence="4 11" id="KW-0375">Hydrogen ion transport</keyword>
<comment type="caution">
    <text evidence="15">The sequence shown here is derived from an EMBL/GenBank/DDBJ whole genome shotgun (WGS) entry which is preliminary data.</text>
</comment>
<keyword evidence="1 11" id="KW-0813">Transport</keyword>
<comment type="function">
    <text evidence="9 11">F(1)F(0) ATP synthase produces ATP from ADP in the presence of a proton or sodium gradient. F-type ATPases consist of two structural domains, F(1) containing the extramembraneous catalytic core and F(0) containing the membrane proton channel, linked together by a central stalk and a peripheral stalk. During catalysis, ATP synthesis in the catalytic domain of F(1) is coupled via a rotary mechanism of the central stalk subunits to proton translocation.</text>
</comment>
<keyword evidence="11" id="KW-1003">Cell membrane</keyword>
<protein>
    <recommendedName>
        <fullName evidence="11">ATP synthase subunit b</fullName>
    </recommendedName>
    <alternativeName>
        <fullName evidence="11">ATP synthase F(0) sector subunit b</fullName>
    </alternativeName>
    <alternativeName>
        <fullName evidence="11">ATPase subunit I</fullName>
    </alternativeName>
    <alternativeName>
        <fullName evidence="11">F-type ATPase subunit b</fullName>
        <shortName evidence="11">F-ATPase subunit b</shortName>
    </alternativeName>
</protein>
<dbReference type="InterPro" id="IPR028987">
    <property type="entry name" value="ATP_synth_B-like_membr_sf"/>
</dbReference>
<dbReference type="Pfam" id="PF00430">
    <property type="entry name" value="ATP-synt_B"/>
    <property type="match status" value="1"/>
</dbReference>
<evidence type="ECO:0000313" key="15">
    <source>
        <dbReference type="EMBL" id="MBI5078449.1"/>
    </source>
</evidence>
<dbReference type="SUPFAM" id="SSF81573">
    <property type="entry name" value="F1F0 ATP synthase subunit B, membrane domain"/>
    <property type="match status" value="1"/>
</dbReference>
<dbReference type="HAMAP" id="MF_01398">
    <property type="entry name" value="ATP_synth_b_bprime"/>
    <property type="match status" value="1"/>
</dbReference>
<dbReference type="EMBL" id="JACRKR010000015">
    <property type="protein sequence ID" value="MBI5078449.1"/>
    <property type="molecule type" value="Genomic_DNA"/>
</dbReference>
<feature type="signal peptide" evidence="14">
    <location>
        <begin position="1"/>
        <end position="23"/>
    </location>
</feature>
<evidence type="ECO:0000256" key="10">
    <source>
        <dbReference type="ARBA" id="ARBA00037847"/>
    </source>
</evidence>
<evidence type="ECO:0000313" key="16">
    <source>
        <dbReference type="Proteomes" id="UP000808761"/>
    </source>
</evidence>
<dbReference type="GO" id="GO:0005886">
    <property type="term" value="C:plasma membrane"/>
    <property type="evidence" value="ECO:0007669"/>
    <property type="project" value="UniProtKB-SubCell"/>
</dbReference>
<evidence type="ECO:0000256" key="12">
    <source>
        <dbReference type="RuleBase" id="RU003848"/>
    </source>
</evidence>
<keyword evidence="7 11" id="KW-0472">Membrane</keyword>
<dbReference type="CDD" id="cd06503">
    <property type="entry name" value="ATP-synt_Fo_b"/>
    <property type="match status" value="1"/>
</dbReference>
<dbReference type="AlphaFoldDB" id="A0A9D6ULN2"/>
<dbReference type="InterPro" id="IPR002146">
    <property type="entry name" value="ATP_synth_b/b'su_bac/chlpt"/>
</dbReference>
<evidence type="ECO:0000256" key="13">
    <source>
        <dbReference type="SAM" id="Coils"/>
    </source>
</evidence>
<keyword evidence="6 11" id="KW-0406">Ion transport</keyword>
<comment type="subunit">
    <text evidence="11">F-type ATPases have 2 components, F(1) - the catalytic core - and F(0) - the membrane proton channel. F(1) has five subunits: alpha(3), beta(3), gamma(1), delta(1), epsilon(1). F(0) has three main subunits: a(1), b(2) and c(10-14). The alpha and beta chains form an alternating ring which encloses part of the gamma chain. F(1) is attached to F(0) by a central stalk formed by the gamma and epsilon chains, while a peripheral stalk is formed by the delta and b chains.</text>
</comment>
<evidence type="ECO:0000256" key="1">
    <source>
        <dbReference type="ARBA" id="ARBA00022448"/>
    </source>
</evidence>
<comment type="subcellular location">
    <subcellularLocation>
        <location evidence="11">Cell membrane</location>
        <topology evidence="11">Single-pass membrane protein</topology>
    </subcellularLocation>
    <subcellularLocation>
        <location evidence="10">Endomembrane system</location>
        <topology evidence="10">Single-pass membrane protein</topology>
    </subcellularLocation>
</comment>
<dbReference type="GO" id="GO:0046933">
    <property type="term" value="F:proton-transporting ATP synthase activity, rotational mechanism"/>
    <property type="evidence" value="ECO:0007669"/>
    <property type="project" value="UniProtKB-UniRule"/>
</dbReference>
<evidence type="ECO:0000256" key="3">
    <source>
        <dbReference type="ARBA" id="ARBA00022692"/>
    </source>
</evidence>
<evidence type="ECO:0000256" key="4">
    <source>
        <dbReference type="ARBA" id="ARBA00022781"/>
    </source>
</evidence>
<dbReference type="PANTHER" id="PTHR34264:SF3">
    <property type="entry name" value="ATP SYNTHASE SUBUNIT B, CHLOROPLASTIC"/>
    <property type="match status" value="1"/>
</dbReference>
<feature type="chain" id="PRO_5039346273" description="ATP synthase subunit b" evidence="14">
    <location>
        <begin position="24"/>
        <end position="190"/>
    </location>
</feature>
<evidence type="ECO:0000256" key="2">
    <source>
        <dbReference type="ARBA" id="ARBA00022547"/>
    </source>
</evidence>
<sequence length="190" mass="21003">MRFSLAVCWGFIIAAAFTGAAHASGIPLATEWDMARDGGRILNAAVVLGAVAYLVIRWGGPVFRKRAEDIAFKIDALETAKRDAANKLKEYEERLAKIEAEANRLKAEARAEGDLIKSQIIGQAEQAAKRIIEKAHEQIGLEGDKARERLKTEAFAEALSLAEDILKKNIRPEDHKRLIHSHIAGMEKHN</sequence>
<evidence type="ECO:0000256" key="5">
    <source>
        <dbReference type="ARBA" id="ARBA00022989"/>
    </source>
</evidence>
<feature type="coiled-coil region" evidence="13">
    <location>
        <begin position="74"/>
        <end position="115"/>
    </location>
</feature>
<proteinExistence type="inferred from homology"/>
<evidence type="ECO:0000256" key="7">
    <source>
        <dbReference type="ARBA" id="ARBA00023136"/>
    </source>
</evidence>
<evidence type="ECO:0000256" key="11">
    <source>
        <dbReference type="HAMAP-Rule" id="MF_01398"/>
    </source>
</evidence>
<evidence type="ECO:0000256" key="6">
    <source>
        <dbReference type="ARBA" id="ARBA00023065"/>
    </source>
</evidence>
<keyword evidence="8 11" id="KW-0066">ATP synthesis</keyword>
<accession>A0A9D6ULN2</accession>
<comment type="function">
    <text evidence="11">Component of the F(0) channel, it forms part of the peripheral stalk, linking F(1) to F(0).</text>
</comment>
<comment type="similarity">
    <text evidence="11 12">Belongs to the ATPase B chain family.</text>
</comment>
<dbReference type="PANTHER" id="PTHR34264">
    <property type="entry name" value="ATP SYNTHASE SUBUNIT B, CHLOROPLASTIC"/>
    <property type="match status" value="1"/>
</dbReference>
<gene>
    <name evidence="11" type="primary">atpF</name>
    <name evidence="15" type="ORF">HZB08_00295</name>
</gene>
<reference evidence="15" key="1">
    <citation type="submission" date="2020-07" db="EMBL/GenBank/DDBJ databases">
        <title>Huge and variable diversity of episymbiotic CPR bacteria and DPANN archaea in groundwater ecosystems.</title>
        <authorList>
            <person name="He C.Y."/>
            <person name="Keren R."/>
            <person name="Whittaker M."/>
            <person name="Farag I.F."/>
            <person name="Doudna J."/>
            <person name="Cate J.H.D."/>
            <person name="Banfield J.F."/>
        </authorList>
    </citation>
    <scope>NUCLEOTIDE SEQUENCE</scope>
    <source>
        <strain evidence="15">NC_groundwater_1860_Pr3_B-0.1um_51_7</strain>
    </source>
</reference>
<keyword evidence="14" id="KW-0732">Signal</keyword>
<evidence type="ECO:0000256" key="8">
    <source>
        <dbReference type="ARBA" id="ARBA00023310"/>
    </source>
</evidence>
<organism evidence="15 16">
    <name type="scientific">Candidatus Saganbacteria bacterium</name>
    <dbReference type="NCBI Taxonomy" id="2575572"/>
    <lineage>
        <taxon>Bacteria</taxon>
        <taxon>Bacillati</taxon>
        <taxon>Saganbacteria</taxon>
    </lineage>
</organism>
<keyword evidence="3 11" id="KW-0812">Transmembrane</keyword>
<name>A0A9D6ULN2_UNCSA</name>
<dbReference type="Proteomes" id="UP000808761">
    <property type="component" value="Unassembled WGS sequence"/>
</dbReference>